<proteinExistence type="predicted"/>
<comment type="caution">
    <text evidence="1">The sequence shown here is derived from an EMBL/GenBank/DDBJ whole genome shotgun (WGS) entry which is preliminary data.</text>
</comment>
<name>A0A3A8PRR6_9BACT</name>
<protein>
    <recommendedName>
        <fullName evidence="3">Tail fiber protein</fullName>
    </recommendedName>
</protein>
<evidence type="ECO:0000313" key="2">
    <source>
        <dbReference type="Proteomes" id="UP000272888"/>
    </source>
</evidence>
<sequence length="289" mass="30814">VGVDAPQARLDIAGALRMDAGQALLFEGPGTLRAEDGTSSLSFQDAPPRMELVALETESADSGRIQLQAGTGMPPVMLYPNGHATITGAQDVPQARLSVLGRVRALQGGFRFSDGKVQPTAARSTTVRVGMIIDWWLPKGVVLLLPAAFAICDGHVINDPGSPLNGVRLPDLRGLFVRGTGDYMSIGQRGGAQSHSHLLTQVPQHTHGVAHNHGWFRGTSSNTLGEPYSDATDDKLTSFDHQHAVEIRVDETDTTTSHENSGIVSPPAVTQTTANLPSYFGLVKIMRIR</sequence>
<gene>
    <name evidence="1" type="ORF">D7V93_15750</name>
</gene>
<reference evidence="2" key="1">
    <citation type="submission" date="2018-09" db="EMBL/GenBank/DDBJ databases">
        <authorList>
            <person name="Livingstone P.G."/>
            <person name="Whitworth D.E."/>
        </authorList>
    </citation>
    <scope>NUCLEOTIDE SEQUENCE [LARGE SCALE GENOMIC DNA]</scope>
    <source>
        <strain evidence="2">CA051B</strain>
    </source>
</reference>
<evidence type="ECO:0000313" key="1">
    <source>
        <dbReference type="EMBL" id="RKH58969.1"/>
    </source>
</evidence>
<dbReference type="Proteomes" id="UP000272888">
    <property type="component" value="Unassembled WGS sequence"/>
</dbReference>
<evidence type="ECO:0008006" key="3">
    <source>
        <dbReference type="Google" id="ProtNLM"/>
    </source>
</evidence>
<keyword evidence="2" id="KW-1185">Reference proteome</keyword>
<accession>A0A3A8PRR6</accession>
<dbReference type="AlphaFoldDB" id="A0A3A8PRR6"/>
<feature type="non-terminal residue" evidence="1">
    <location>
        <position position="1"/>
    </location>
</feature>
<dbReference type="SUPFAM" id="SSF88874">
    <property type="entry name" value="Receptor-binding domain of short tail fibre protein gp12"/>
    <property type="match status" value="1"/>
</dbReference>
<dbReference type="EMBL" id="RAWB01000144">
    <property type="protein sequence ID" value="RKH58969.1"/>
    <property type="molecule type" value="Genomic_DNA"/>
</dbReference>
<organism evidence="1 2">
    <name type="scientific">Corallococcus llansteffanensis</name>
    <dbReference type="NCBI Taxonomy" id="2316731"/>
    <lineage>
        <taxon>Bacteria</taxon>
        <taxon>Pseudomonadati</taxon>
        <taxon>Myxococcota</taxon>
        <taxon>Myxococcia</taxon>
        <taxon>Myxococcales</taxon>
        <taxon>Cystobacterineae</taxon>
        <taxon>Myxococcaceae</taxon>
        <taxon>Corallococcus</taxon>
    </lineage>
</organism>
<dbReference type="RefSeq" id="WP_208723037.1">
    <property type="nucleotide sequence ID" value="NZ_RAWB01000144.1"/>
</dbReference>